<proteinExistence type="predicted"/>
<dbReference type="AlphaFoldDB" id="A0A4R7UE43"/>
<comment type="caution">
    <text evidence="2">The sequence shown here is derived from an EMBL/GenBank/DDBJ whole genome shotgun (WGS) entry which is preliminary data.</text>
</comment>
<feature type="chain" id="PRO_5020394538" description="Lipoprotein" evidence="1">
    <location>
        <begin position="22"/>
        <end position="261"/>
    </location>
</feature>
<protein>
    <recommendedName>
        <fullName evidence="4">Lipoprotein</fullName>
    </recommendedName>
</protein>
<sequence>MKKKHLSWLIPFLSIPMLSLASCVSIIDNENNKKDEEYNDEKYAENFYDLLGKAQKESQISTPDDDFFEVIFWAYNFSFQARESGEKVFINNVDKNYVLIKNTQELQEKILNKLNTDFFKGVNIETTDKENEYKKAEELNDTQLKEFINRKFSKIFLNNEPIEMFFKKKNLFIFQSIITGDSLSSLHIVPSTEQNVYNLVRPSAILNYHRAFPTVRRPITFSLYYKVFDKSIDNVEIKQRLNKKQAIQLYKNLLSKYKHDD</sequence>
<dbReference type="EMBL" id="SOCN01000003">
    <property type="protein sequence ID" value="TDV23254.1"/>
    <property type="molecule type" value="Genomic_DNA"/>
</dbReference>
<organism evidence="2 3">
    <name type="scientific">Mycoplasmopsis mustelae</name>
    <dbReference type="NCBI Taxonomy" id="171289"/>
    <lineage>
        <taxon>Bacteria</taxon>
        <taxon>Bacillati</taxon>
        <taxon>Mycoplasmatota</taxon>
        <taxon>Mycoplasmoidales</taxon>
        <taxon>Metamycoplasmataceae</taxon>
        <taxon>Mycoplasmopsis</taxon>
    </lineage>
</organism>
<dbReference type="RefSeq" id="WP_134111070.1">
    <property type="nucleotide sequence ID" value="NZ_SOCN01000003.1"/>
</dbReference>
<dbReference type="PROSITE" id="PS51257">
    <property type="entry name" value="PROKAR_LIPOPROTEIN"/>
    <property type="match status" value="1"/>
</dbReference>
<name>A0A4R7UE43_9BACT</name>
<evidence type="ECO:0000256" key="1">
    <source>
        <dbReference type="SAM" id="SignalP"/>
    </source>
</evidence>
<keyword evidence="1" id="KW-0732">Signal</keyword>
<feature type="signal peptide" evidence="1">
    <location>
        <begin position="1"/>
        <end position="21"/>
    </location>
</feature>
<gene>
    <name evidence="2" type="ORF">BCF59_0599</name>
</gene>
<dbReference type="Proteomes" id="UP000295757">
    <property type="component" value="Unassembled WGS sequence"/>
</dbReference>
<evidence type="ECO:0000313" key="3">
    <source>
        <dbReference type="Proteomes" id="UP000295757"/>
    </source>
</evidence>
<reference evidence="2 3" key="1">
    <citation type="submission" date="2019-03" db="EMBL/GenBank/DDBJ databases">
        <title>Genomic Encyclopedia of Archaeal and Bacterial Type Strains, Phase II (KMG-II): from individual species to whole genera.</title>
        <authorList>
            <person name="Goeker M."/>
        </authorList>
    </citation>
    <scope>NUCLEOTIDE SEQUENCE [LARGE SCALE GENOMIC DNA]</scope>
    <source>
        <strain evidence="2 3">ATCC 35214</strain>
    </source>
</reference>
<evidence type="ECO:0008006" key="4">
    <source>
        <dbReference type="Google" id="ProtNLM"/>
    </source>
</evidence>
<accession>A0A4R7UE43</accession>
<evidence type="ECO:0000313" key="2">
    <source>
        <dbReference type="EMBL" id="TDV23254.1"/>
    </source>
</evidence>
<keyword evidence="3" id="KW-1185">Reference proteome</keyword>